<dbReference type="GO" id="GO:0016020">
    <property type="term" value="C:membrane"/>
    <property type="evidence" value="ECO:0007669"/>
    <property type="project" value="UniProtKB-SubCell"/>
</dbReference>
<accession>A0A2V3ZZW1</accession>
<keyword evidence="4 5" id="KW-0472">Membrane</keyword>
<evidence type="ECO:0000256" key="4">
    <source>
        <dbReference type="ARBA" id="ARBA00023136"/>
    </source>
</evidence>
<evidence type="ECO:0000313" key="7">
    <source>
        <dbReference type="Proteomes" id="UP000248079"/>
    </source>
</evidence>
<keyword evidence="2 5" id="KW-0812">Transmembrane</keyword>
<evidence type="ECO:0000256" key="2">
    <source>
        <dbReference type="ARBA" id="ARBA00022692"/>
    </source>
</evidence>
<reference evidence="6 7" key="1">
    <citation type="submission" date="2018-05" db="EMBL/GenBank/DDBJ databases">
        <title>Marinifilum breve JC075T sp. nov., a marine bacterium isolated from Yongle Blue Hole in the South China Sea.</title>
        <authorList>
            <person name="Fu T."/>
        </authorList>
    </citation>
    <scope>NUCLEOTIDE SEQUENCE [LARGE SCALE GENOMIC DNA]</scope>
    <source>
        <strain evidence="6 7">JC075</strain>
    </source>
</reference>
<feature type="transmembrane region" description="Helical" evidence="5">
    <location>
        <begin position="47"/>
        <end position="73"/>
    </location>
</feature>
<organism evidence="6 7">
    <name type="scientific">Marinifilum breve</name>
    <dbReference type="NCBI Taxonomy" id="2184082"/>
    <lineage>
        <taxon>Bacteria</taxon>
        <taxon>Pseudomonadati</taxon>
        <taxon>Bacteroidota</taxon>
        <taxon>Bacteroidia</taxon>
        <taxon>Marinilabiliales</taxon>
        <taxon>Marinifilaceae</taxon>
    </lineage>
</organism>
<dbReference type="OrthoDB" id="4732370at2"/>
<comment type="caution">
    <text evidence="6">The sequence shown here is derived from an EMBL/GenBank/DDBJ whole genome shotgun (WGS) entry which is preliminary data.</text>
</comment>
<feature type="transmembrane region" description="Helical" evidence="5">
    <location>
        <begin position="80"/>
        <end position="97"/>
    </location>
</feature>
<proteinExistence type="predicted"/>
<protein>
    <submittedName>
        <fullName evidence="6">DoxX family protein</fullName>
    </submittedName>
</protein>
<dbReference type="Proteomes" id="UP000248079">
    <property type="component" value="Unassembled WGS sequence"/>
</dbReference>
<dbReference type="Pfam" id="PF07681">
    <property type="entry name" value="DoxX"/>
    <property type="match status" value="1"/>
</dbReference>
<gene>
    <name evidence="6" type="ORF">DF185_04015</name>
</gene>
<comment type="subcellular location">
    <subcellularLocation>
        <location evidence="1">Membrane</location>
        <topology evidence="1">Multi-pass membrane protein</topology>
    </subcellularLocation>
</comment>
<dbReference type="InterPro" id="IPR032808">
    <property type="entry name" value="DoxX"/>
</dbReference>
<feature type="transmembrane region" description="Helical" evidence="5">
    <location>
        <begin position="103"/>
        <end position="121"/>
    </location>
</feature>
<sequence length="138" mass="15742">MTNKDKELAFLLARVTMGINLLGHGLVRLPKLFDFKIWMLNSFQDTLLPASLVGVWASVLPFLELSIGILITAGLFTRKAIAGGAIIILILVFGSCLKENWEWVSFQMIYALYFFFLMVYIDYNQISIDNKIFKNNKL</sequence>
<evidence type="ECO:0000256" key="1">
    <source>
        <dbReference type="ARBA" id="ARBA00004141"/>
    </source>
</evidence>
<feature type="transmembrane region" description="Helical" evidence="5">
    <location>
        <begin position="7"/>
        <end position="27"/>
    </location>
</feature>
<name>A0A2V3ZZW1_9BACT</name>
<evidence type="ECO:0000256" key="5">
    <source>
        <dbReference type="SAM" id="Phobius"/>
    </source>
</evidence>
<dbReference type="RefSeq" id="WP_110359460.1">
    <property type="nucleotide sequence ID" value="NZ_QFLI01000002.1"/>
</dbReference>
<dbReference type="AlphaFoldDB" id="A0A2V3ZZW1"/>
<evidence type="ECO:0000256" key="3">
    <source>
        <dbReference type="ARBA" id="ARBA00022989"/>
    </source>
</evidence>
<keyword evidence="3 5" id="KW-1133">Transmembrane helix</keyword>
<evidence type="ECO:0000313" key="6">
    <source>
        <dbReference type="EMBL" id="PXY01823.1"/>
    </source>
</evidence>
<keyword evidence="7" id="KW-1185">Reference proteome</keyword>
<dbReference type="EMBL" id="QFLI01000002">
    <property type="protein sequence ID" value="PXY01823.1"/>
    <property type="molecule type" value="Genomic_DNA"/>
</dbReference>